<gene>
    <name evidence="22" type="ORF">SK128_026094</name>
</gene>
<dbReference type="GO" id="GO:0070192">
    <property type="term" value="P:chromosome organization involved in meiotic cell cycle"/>
    <property type="evidence" value="ECO:0007669"/>
    <property type="project" value="TreeGrafter"/>
</dbReference>
<dbReference type="InterPro" id="IPR027417">
    <property type="entry name" value="P-loop_NTPase"/>
</dbReference>
<evidence type="ECO:0000313" key="23">
    <source>
        <dbReference type="Proteomes" id="UP001381693"/>
    </source>
</evidence>
<dbReference type="GO" id="GO:0006302">
    <property type="term" value="P:double-strand break repair"/>
    <property type="evidence" value="ECO:0007669"/>
    <property type="project" value="InterPro"/>
</dbReference>
<dbReference type="SUPFAM" id="SSF52540">
    <property type="entry name" value="P-loop containing nucleoside triphosphate hydrolases"/>
    <property type="match status" value="2"/>
</dbReference>
<evidence type="ECO:0000256" key="12">
    <source>
        <dbReference type="ARBA" id="ARBA00022842"/>
    </source>
</evidence>
<evidence type="ECO:0000256" key="1">
    <source>
        <dbReference type="ARBA" id="ARBA00001947"/>
    </source>
</evidence>
<evidence type="ECO:0000256" key="19">
    <source>
        <dbReference type="SAM" id="Coils"/>
    </source>
</evidence>
<evidence type="ECO:0000256" key="18">
    <source>
        <dbReference type="PROSITE-ProRule" id="PRU00471"/>
    </source>
</evidence>
<evidence type="ECO:0000256" key="14">
    <source>
        <dbReference type="ARBA" id="ARBA00023204"/>
    </source>
</evidence>
<keyword evidence="10 18" id="KW-0862">Zinc</keyword>
<feature type="coiled-coil region" evidence="19">
    <location>
        <begin position="399"/>
        <end position="562"/>
    </location>
</feature>
<evidence type="ECO:0000256" key="8">
    <source>
        <dbReference type="ARBA" id="ARBA00022763"/>
    </source>
</evidence>
<evidence type="ECO:0000256" key="16">
    <source>
        <dbReference type="ARBA" id="ARBA00023254"/>
    </source>
</evidence>
<evidence type="ECO:0000256" key="7">
    <source>
        <dbReference type="ARBA" id="ARBA00022741"/>
    </source>
</evidence>
<feature type="coiled-coil region" evidence="19">
    <location>
        <begin position="276"/>
        <end position="364"/>
    </location>
</feature>
<comment type="cofactor">
    <cofactor evidence="1">
        <name>Zn(2+)</name>
        <dbReference type="ChEBI" id="CHEBI:29105"/>
    </cofactor>
</comment>
<evidence type="ECO:0000256" key="4">
    <source>
        <dbReference type="ARBA" id="ARBA00009439"/>
    </source>
</evidence>
<comment type="caution">
    <text evidence="22">The sequence shown here is derived from an EMBL/GenBank/DDBJ whole genome shotgun (WGS) entry which is preliminary data.</text>
</comment>
<sequence length="1310" mass="152959">MSSLIGMEISGIRSFGLEEPRQRIKFYTPLTLILGQNGCGKTTIIEALKYITTGDAPPGCGKGGSFVHDPKLAKESQVRGQIKLKFSNIRSLCITSTRSLEAIQKPKKLEFRTLDATMRRENEDGTVDEISSKCVEFEYEMINALGVSKPILNNVIFCHQEEANWPLDEGKKVKEKFDAIFSATKYIKCLDVLRKKRKALKDEVRNDKEILKEMEKLKVLAANKRKELQTQEASLATLKDRRKELENDMQPIASRIEDVRKLINDINVIKLKHMSKKEKLSSVRKAQEELREGQQESIKCSDMELRIMIQDFQRSVTEKERELNTVESNIREVEREMDQSYRDIKKLEARKNNLEYAHNNHLSDIDLRNKKLKKYVAEHNISEFEAFEEFSDDVASSVLAKLNDEIRDLQENIVTKKKDFEDIEALIQNDIDSLRRKEAALDQEIKSRGQQIQEYTLKIRELRRKLMQYELELADNSLESIQADLEQVEKELAKQEGKLDIHQAKDKIETAKTSRRGIERKLDDNKRIVNKMNRQAEARSKLDIHVTEQKELENKIQYLKRKHADELEHLLGEVPEENLRNKLDACARSLRQRSTELRQDKDHLNKLKTKLDANIESDNKQLSRREQEIKDLERKTMEICQGEDLNIALEKSRKSKEDLTRERGDLSSSITVLNRFIDKLKQRDCCPLCHRDFSKKDECTQLVEELETKVSSVPSKLKNVKQKLEIQEKVYDQMVGLKPQRDQANRLIQEADKIREQIQKNLKELEKVKTDLEGKNEELDLINSDEETARLVQHDVVIIDNNMKRIKQLQEDIDDLKSTLGSADGGMSMEEAMKQQSDLEEEIRKYRNIEAEIQDKLEEHKDKLQALKDRKLRLSTQELELKTKLQETEKLKESLISLEESKAKCGEELEKAKEEVAPYKYQIDSKSEEKRKKIKEREEWIEIENNKIQAVREKSKSVNNLHKTILDYKLSGKEKRLQESKQELRHLESKVTSSETRKKSLEGQLRQLEKDLSNQKEEKRNLDDEMRIREKEKEAKILHQEIAELDKAIKEGNEDTLIEEKCRLSAEYEKMYKEMHNIDGTSEAVSNDIKKLNEELRSKEMRDADKNYKEKCLLQMCKDKSADDINKYYKALDTAIMRFHAEKMRNINDIIRSQWRITYKGNDIDYIEVKTDETFSVGADKRRTYQYRVVMVKGNTEMDMRGRCSAGQKVLASLIIRMALAETFSFNCGILALDEPTTNLDSENIEALAHALMNIVNKRRNQKNFQLIVITHDSSFLQKLSMADCIDYYYSVSRNEKGLSTIQRKEARYL</sequence>
<dbReference type="Pfam" id="PF04423">
    <property type="entry name" value="Rad50_zn_hook"/>
    <property type="match status" value="1"/>
</dbReference>
<keyword evidence="9" id="KW-0378">Hydrolase</keyword>
<evidence type="ECO:0000313" key="22">
    <source>
        <dbReference type="EMBL" id="KAK7078560.1"/>
    </source>
</evidence>
<evidence type="ECO:0000256" key="5">
    <source>
        <dbReference type="ARBA" id="ARBA00022454"/>
    </source>
</evidence>
<dbReference type="GO" id="GO:0016887">
    <property type="term" value="F:ATP hydrolysis activity"/>
    <property type="evidence" value="ECO:0007669"/>
    <property type="project" value="InterPro"/>
</dbReference>
<dbReference type="GO" id="GO:0000794">
    <property type="term" value="C:condensed nuclear chromosome"/>
    <property type="evidence" value="ECO:0007669"/>
    <property type="project" value="TreeGrafter"/>
</dbReference>
<keyword evidence="8" id="KW-0227">DNA damage</keyword>
<dbReference type="InterPro" id="IPR038729">
    <property type="entry name" value="Rad50/SbcC_AAA"/>
</dbReference>
<keyword evidence="7" id="KW-0547">Nucleotide-binding</keyword>
<dbReference type="FunFam" id="3.40.50.300:FF:000947">
    <property type="entry name" value="DNA repair protein RAD50"/>
    <property type="match status" value="1"/>
</dbReference>
<evidence type="ECO:0000256" key="2">
    <source>
        <dbReference type="ARBA" id="ARBA00004123"/>
    </source>
</evidence>
<protein>
    <recommendedName>
        <fullName evidence="21">Zinc-hook domain-containing protein</fullName>
    </recommendedName>
</protein>
<keyword evidence="14" id="KW-0234">DNA repair</keyword>
<evidence type="ECO:0000256" key="17">
    <source>
        <dbReference type="ARBA" id="ARBA00049360"/>
    </source>
</evidence>
<keyword evidence="5" id="KW-0158">Chromosome</keyword>
<dbReference type="GO" id="GO:0007004">
    <property type="term" value="P:telomere maintenance via telomerase"/>
    <property type="evidence" value="ECO:0007669"/>
    <property type="project" value="TreeGrafter"/>
</dbReference>
<evidence type="ECO:0000256" key="10">
    <source>
        <dbReference type="ARBA" id="ARBA00022833"/>
    </source>
</evidence>
<feature type="binding site" evidence="18">
    <location>
        <position position="689"/>
    </location>
    <ligand>
        <name>Zn(2+)</name>
        <dbReference type="ChEBI" id="CHEBI:29105"/>
    </ligand>
</feature>
<dbReference type="Pfam" id="PF13476">
    <property type="entry name" value="AAA_23"/>
    <property type="match status" value="1"/>
</dbReference>
<keyword evidence="15" id="KW-0539">Nucleus</keyword>
<dbReference type="SUPFAM" id="SSF75712">
    <property type="entry name" value="Rad50 coiled-coil Zn hook"/>
    <property type="match status" value="1"/>
</dbReference>
<accession>A0AAN8XG76</accession>
<dbReference type="GO" id="GO:0051880">
    <property type="term" value="F:G-quadruplex DNA binding"/>
    <property type="evidence" value="ECO:0007669"/>
    <property type="project" value="TreeGrafter"/>
</dbReference>
<dbReference type="Gene3D" id="3.40.50.300">
    <property type="entry name" value="P-loop containing nucleotide triphosphate hydrolases"/>
    <property type="match status" value="2"/>
</dbReference>
<reference evidence="22 23" key="1">
    <citation type="submission" date="2023-11" db="EMBL/GenBank/DDBJ databases">
        <title>Halocaridina rubra genome assembly.</title>
        <authorList>
            <person name="Smith C."/>
        </authorList>
    </citation>
    <scope>NUCLEOTIDE SEQUENCE [LARGE SCALE GENOMIC DNA]</scope>
    <source>
        <strain evidence="22">EP-1</strain>
        <tissue evidence="22">Whole</tissue>
    </source>
</reference>
<dbReference type="GO" id="GO:0003691">
    <property type="term" value="F:double-stranded telomeric DNA binding"/>
    <property type="evidence" value="ECO:0007669"/>
    <property type="project" value="TreeGrafter"/>
</dbReference>
<evidence type="ECO:0000259" key="21">
    <source>
        <dbReference type="PROSITE" id="PS51131"/>
    </source>
</evidence>
<evidence type="ECO:0000256" key="15">
    <source>
        <dbReference type="ARBA" id="ARBA00023242"/>
    </source>
</evidence>
<evidence type="ECO:0000256" key="20">
    <source>
        <dbReference type="SAM" id="MobiDB-lite"/>
    </source>
</evidence>
<keyword evidence="11" id="KW-0067">ATP-binding</keyword>
<dbReference type="InterPro" id="IPR013134">
    <property type="entry name" value="Zn_hook_RAD50"/>
</dbReference>
<dbReference type="EMBL" id="JAXCGZ010007771">
    <property type="protein sequence ID" value="KAK7078560.1"/>
    <property type="molecule type" value="Genomic_DNA"/>
</dbReference>
<dbReference type="PANTHER" id="PTHR18867:SF12">
    <property type="entry name" value="DNA REPAIR PROTEIN RAD50"/>
    <property type="match status" value="1"/>
</dbReference>
<feature type="region of interest" description="Disordered" evidence="20">
    <location>
        <begin position="981"/>
        <end position="1021"/>
    </location>
</feature>
<dbReference type="PANTHER" id="PTHR18867">
    <property type="entry name" value="RAD50"/>
    <property type="match status" value="1"/>
</dbReference>
<dbReference type="GO" id="GO:0000722">
    <property type="term" value="P:telomere maintenance via recombination"/>
    <property type="evidence" value="ECO:0007669"/>
    <property type="project" value="TreeGrafter"/>
</dbReference>
<dbReference type="GO" id="GO:0005524">
    <property type="term" value="F:ATP binding"/>
    <property type="evidence" value="ECO:0007669"/>
    <property type="project" value="UniProtKB-KW"/>
</dbReference>
<name>A0AAN8XG76_HALRR</name>
<keyword evidence="6 18" id="KW-0479">Metal-binding</keyword>
<feature type="binding site" evidence="18">
    <location>
        <position position="686"/>
    </location>
    <ligand>
        <name>Zn(2+)</name>
        <dbReference type="ChEBI" id="CHEBI:29105"/>
    </ligand>
</feature>
<dbReference type="GO" id="GO:0030870">
    <property type="term" value="C:Mre11 complex"/>
    <property type="evidence" value="ECO:0007669"/>
    <property type="project" value="InterPro"/>
</dbReference>
<feature type="domain" description="Zinc-hook" evidence="21">
    <location>
        <begin position="642"/>
        <end position="739"/>
    </location>
</feature>
<keyword evidence="23" id="KW-1185">Reference proteome</keyword>
<evidence type="ECO:0000256" key="13">
    <source>
        <dbReference type="ARBA" id="ARBA00023054"/>
    </source>
</evidence>
<evidence type="ECO:0000256" key="11">
    <source>
        <dbReference type="ARBA" id="ARBA00022840"/>
    </source>
</evidence>
<organism evidence="22 23">
    <name type="scientific">Halocaridina rubra</name>
    <name type="common">Hawaiian red shrimp</name>
    <dbReference type="NCBI Taxonomy" id="373956"/>
    <lineage>
        <taxon>Eukaryota</taxon>
        <taxon>Metazoa</taxon>
        <taxon>Ecdysozoa</taxon>
        <taxon>Arthropoda</taxon>
        <taxon>Crustacea</taxon>
        <taxon>Multicrustacea</taxon>
        <taxon>Malacostraca</taxon>
        <taxon>Eumalacostraca</taxon>
        <taxon>Eucarida</taxon>
        <taxon>Decapoda</taxon>
        <taxon>Pleocyemata</taxon>
        <taxon>Caridea</taxon>
        <taxon>Atyoidea</taxon>
        <taxon>Atyidae</taxon>
        <taxon>Halocaridina</taxon>
    </lineage>
</organism>
<dbReference type="PROSITE" id="PS51131">
    <property type="entry name" value="ZN_HOOK"/>
    <property type="match status" value="1"/>
</dbReference>
<dbReference type="Proteomes" id="UP001381693">
    <property type="component" value="Unassembled WGS sequence"/>
</dbReference>
<comment type="similarity">
    <text evidence="4">Belongs to the SMC family. RAD50 subfamily.</text>
</comment>
<keyword evidence="12" id="KW-0460">Magnesium</keyword>
<feature type="coiled-coil region" evidence="19">
    <location>
        <begin position="741"/>
        <end position="915"/>
    </location>
</feature>
<feature type="coiled-coil region" evidence="19">
    <location>
        <begin position="587"/>
        <end position="635"/>
    </location>
</feature>
<dbReference type="GO" id="GO:0043047">
    <property type="term" value="F:single-stranded telomeric DNA binding"/>
    <property type="evidence" value="ECO:0007669"/>
    <property type="project" value="TreeGrafter"/>
</dbReference>
<dbReference type="Pfam" id="PF13558">
    <property type="entry name" value="SbcC_Walker_B"/>
    <property type="match status" value="1"/>
</dbReference>
<evidence type="ECO:0000256" key="9">
    <source>
        <dbReference type="ARBA" id="ARBA00022801"/>
    </source>
</evidence>
<dbReference type="NCBIfam" id="TIGR00606">
    <property type="entry name" value="rad50"/>
    <property type="match status" value="1"/>
</dbReference>
<proteinExistence type="inferred from homology"/>
<dbReference type="InterPro" id="IPR004584">
    <property type="entry name" value="Rad50_eukaryotes"/>
</dbReference>
<evidence type="ECO:0000256" key="3">
    <source>
        <dbReference type="ARBA" id="ARBA00004286"/>
    </source>
</evidence>
<comment type="catalytic activity">
    <reaction evidence="17">
        <text>ATP + H2O = ADP + phosphate + H(+)</text>
        <dbReference type="Rhea" id="RHEA:13065"/>
        <dbReference type="ChEBI" id="CHEBI:15377"/>
        <dbReference type="ChEBI" id="CHEBI:15378"/>
        <dbReference type="ChEBI" id="CHEBI:30616"/>
        <dbReference type="ChEBI" id="CHEBI:43474"/>
        <dbReference type="ChEBI" id="CHEBI:456216"/>
    </reaction>
</comment>
<keyword evidence="13 19" id="KW-0175">Coiled coil</keyword>
<evidence type="ECO:0000256" key="6">
    <source>
        <dbReference type="ARBA" id="ARBA00022723"/>
    </source>
</evidence>
<comment type="subcellular location">
    <subcellularLocation>
        <location evidence="3">Chromosome</location>
    </subcellularLocation>
    <subcellularLocation>
        <location evidence="2">Nucleus</location>
    </subcellularLocation>
</comment>
<keyword evidence="16" id="KW-0469">Meiosis</keyword>
<dbReference type="GO" id="GO:0046872">
    <property type="term" value="F:metal ion binding"/>
    <property type="evidence" value="ECO:0007669"/>
    <property type="project" value="UniProtKB-UniRule"/>
</dbReference>
<dbReference type="Gene3D" id="1.10.287.510">
    <property type="entry name" value="Helix hairpin bin"/>
    <property type="match status" value="1"/>
</dbReference>
<feature type="coiled-coil region" evidence="19">
    <location>
        <begin position="190"/>
        <end position="248"/>
    </location>
</feature>